<evidence type="ECO:0000313" key="1">
    <source>
        <dbReference type="EMBL" id="QSQ08190.1"/>
    </source>
</evidence>
<reference evidence="1" key="1">
    <citation type="submission" date="2020-07" db="EMBL/GenBank/DDBJ databases">
        <title>Koleobacter methoxysyntrophicus gen. nov., sp. nov., a novel anaerobic bacterium isolated from deep subsurface oil field and proposal of Koleobacterales ord. nov. in the phylum Firmicutes.</title>
        <authorList>
            <person name="Sakamoto S."/>
            <person name="Tamaki H."/>
        </authorList>
    </citation>
    <scope>NUCLEOTIDE SEQUENCE</scope>
    <source>
        <strain evidence="1">NRmbB1</strain>
    </source>
</reference>
<accession>A0A8A0RKM9</accession>
<dbReference type="GO" id="GO:0016746">
    <property type="term" value="F:acyltransferase activity"/>
    <property type="evidence" value="ECO:0007669"/>
    <property type="project" value="UniProtKB-KW"/>
</dbReference>
<evidence type="ECO:0000313" key="2">
    <source>
        <dbReference type="Proteomes" id="UP000662904"/>
    </source>
</evidence>
<dbReference type="RefSeq" id="WP_206708422.1">
    <property type="nucleotide sequence ID" value="NZ_CP059066.1"/>
</dbReference>
<dbReference type="EMBL" id="CP059066">
    <property type="protein sequence ID" value="QSQ08190.1"/>
    <property type="molecule type" value="Genomic_DNA"/>
</dbReference>
<dbReference type="EC" id="2.3.1.263" evidence="1"/>
<protein>
    <submittedName>
        <fullName evidence="1">2-amino-4-ketopentanoate thiolase alpha subunit</fullName>
        <ecNumber evidence="1">2.3.1.263</ecNumber>
    </submittedName>
</protein>
<keyword evidence="2" id="KW-1185">Reference proteome</keyword>
<organism evidence="1 2">
    <name type="scientific">Koleobacter methoxysyntrophicus</name>
    <dbReference type="NCBI Taxonomy" id="2751313"/>
    <lineage>
        <taxon>Bacteria</taxon>
        <taxon>Bacillati</taxon>
        <taxon>Bacillota</taxon>
        <taxon>Clostridia</taxon>
        <taxon>Koleobacterales</taxon>
        <taxon>Koleobacteraceae</taxon>
        <taxon>Koleobacter</taxon>
    </lineage>
</organism>
<dbReference type="Pfam" id="PF22010">
    <property type="entry name" value="OrtA"/>
    <property type="match status" value="1"/>
</dbReference>
<dbReference type="NCBIfam" id="NF040739">
    <property type="entry name" value="ornith_OrtA"/>
    <property type="match status" value="1"/>
</dbReference>
<dbReference type="AlphaFoldDB" id="A0A8A0RKM9"/>
<dbReference type="Proteomes" id="UP000662904">
    <property type="component" value="Chromosome"/>
</dbReference>
<dbReference type="InterPro" id="IPR047755">
    <property type="entry name" value="OrtA"/>
</dbReference>
<name>A0A8A0RKM9_9FIRM</name>
<keyword evidence="1" id="KW-0808">Transferase</keyword>
<dbReference type="KEGG" id="kme:H0A61_00510"/>
<sequence length="101" mass="11451">MVQKGQWVEIHSIILKPFERAPQVPEDTGKVPLEMRVKGFLLHDAEIGETAEIKTLAGRKVRGRLIRENPEHGHDFGKPVRELLEIGPKLRALLKEGEARD</sequence>
<gene>
    <name evidence="1" type="primary">ortA</name>
    <name evidence="1" type="ORF">H0A61_00510</name>
</gene>
<keyword evidence="1" id="KW-0012">Acyltransferase</keyword>
<proteinExistence type="predicted"/>